<dbReference type="EC" id="2.7.1.191" evidence="8"/>
<evidence type="ECO:0000256" key="4">
    <source>
        <dbReference type="ARBA" id="ARBA00022683"/>
    </source>
</evidence>
<dbReference type="Proteomes" id="UP000094844">
    <property type="component" value="Unassembled WGS sequence"/>
</dbReference>
<feature type="active site" description="Tele-phosphohistidine intermediate" evidence="5">
    <location>
        <position position="80"/>
    </location>
</feature>
<protein>
    <submittedName>
        <fullName evidence="8">PTS system, cellobiose-specific IIA component</fullName>
        <ecNumber evidence="8">2.7.1.191</ecNumber>
    </submittedName>
</protein>
<evidence type="ECO:0000256" key="5">
    <source>
        <dbReference type="PIRSR" id="PIRSR000699-1"/>
    </source>
</evidence>
<evidence type="ECO:0000256" key="7">
    <source>
        <dbReference type="PROSITE-ProRule" id="PRU00418"/>
    </source>
</evidence>
<keyword evidence="1" id="KW-0813">Transport</keyword>
<feature type="binding site" evidence="6">
    <location>
        <position position="83"/>
    </location>
    <ligand>
        <name>Mg(2+)</name>
        <dbReference type="ChEBI" id="CHEBI:18420"/>
        <note>ligand shared between all trimeric partners</note>
    </ligand>
</feature>
<dbReference type="RefSeq" id="WP_247650281.1">
    <property type="nucleotide sequence ID" value="NZ_FMIQ01000035.1"/>
</dbReference>
<organism evidence="8 9">
    <name type="scientific">Hafnia alvei</name>
    <dbReference type="NCBI Taxonomy" id="569"/>
    <lineage>
        <taxon>Bacteria</taxon>
        <taxon>Pseudomonadati</taxon>
        <taxon>Pseudomonadota</taxon>
        <taxon>Gammaproteobacteria</taxon>
        <taxon>Enterobacterales</taxon>
        <taxon>Hafniaceae</taxon>
        <taxon>Hafnia</taxon>
    </lineage>
</organism>
<reference evidence="8 9" key="1">
    <citation type="submission" date="2016-09" db="EMBL/GenBank/DDBJ databases">
        <authorList>
            <person name="Capua I."/>
            <person name="De Benedictis P."/>
            <person name="Joannis T."/>
            <person name="Lombin L.H."/>
            <person name="Cattoli G."/>
        </authorList>
    </citation>
    <scope>NUCLEOTIDE SEQUENCE [LARGE SCALE GENOMIC DNA]</scope>
    <source>
        <strain evidence="8 9">GB001</strain>
    </source>
</reference>
<keyword evidence="3 8" id="KW-0808">Transferase</keyword>
<dbReference type="InterPro" id="IPR036542">
    <property type="entry name" value="PTS_IIA_lac/cel_sf"/>
</dbReference>
<keyword evidence="2" id="KW-0762">Sugar transport</keyword>
<dbReference type="PANTHER" id="PTHR34382:SF7">
    <property type="entry name" value="PTS SYSTEM N,N'-DIACETYLCHITOBIOSE-SPECIFIC EIIA COMPONENT"/>
    <property type="match status" value="1"/>
</dbReference>
<keyword evidence="6" id="KW-0479">Metal-binding</keyword>
<dbReference type="Gene3D" id="1.20.58.80">
    <property type="entry name" value="Phosphotransferase system, lactose/cellobiose-type IIA subunit"/>
    <property type="match status" value="1"/>
</dbReference>
<evidence type="ECO:0000256" key="6">
    <source>
        <dbReference type="PIRSR" id="PIRSR000699-2"/>
    </source>
</evidence>
<dbReference type="GO" id="GO:0016740">
    <property type="term" value="F:transferase activity"/>
    <property type="evidence" value="ECO:0007669"/>
    <property type="project" value="UniProtKB-KW"/>
</dbReference>
<evidence type="ECO:0000313" key="8">
    <source>
        <dbReference type="EMBL" id="SCM52503.1"/>
    </source>
</evidence>
<dbReference type="SUPFAM" id="SSF46973">
    <property type="entry name" value="Enzyme IIa from lactose specific PTS, IIa-lac"/>
    <property type="match status" value="1"/>
</dbReference>
<dbReference type="AlphaFoldDB" id="A0A1C6YZZ6"/>
<dbReference type="InterPro" id="IPR003188">
    <property type="entry name" value="PTS_IIA_lac/cel"/>
</dbReference>
<sequence length="113" mass="12403">MSDIEFDYEQVVMSIIVNAGQSRSCAFSAIQAAKSGDFAQAKLLLVDAENSLREAHQVQTYLIGQDEGQGKVPVHLIMVHAQDHLMNAILTKEIAGELIDVHQQLSALKERSV</sequence>
<evidence type="ECO:0000256" key="3">
    <source>
        <dbReference type="ARBA" id="ARBA00022679"/>
    </source>
</evidence>
<keyword evidence="4" id="KW-0598">Phosphotransferase system</keyword>
<feature type="modified residue" description="Phosphohistidine; by HPr" evidence="7">
    <location>
        <position position="80"/>
    </location>
</feature>
<dbReference type="EMBL" id="FMIQ01000035">
    <property type="protein sequence ID" value="SCM52503.1"/>
    <property type="molecule type" value="Genomic_DNA"/>
</dbReference>
<keyword evidence="6" id="KW-0460">Magnesium</keyword>
<dbReference type="PIRSF" id="PIRSF000699">
    <property type="entry name" value="PTS_IILac_III"/>
    <property type="match status" value="1"/>
</dbReference>
<evidence type="ECO:0000256" key="2">
    <source>
        <dbReference type="ARBA" id="ARBA00022597"/>
    </source>
</evidence>
<proteinExistence type="predicted"/>
<accession>A0A1C6YZZ6</accession>
<dbReference type="PANTHER" id="PTHR34382">
    <property type="entry name" value="PTS SYSTEM N,N'-DIACETYLCHITOBIOSE-SPECIFIC EIIA COMPONENT"/>
    <property type="match status" value="1"/>
</dbReference>
<name>A0A1C6YZZ6_HAFAL</name>
<dbReference type="GO" id="GO:0009401">
    <property type="term" value="P:phosphoenolpyruvate-dependent sugar phosphotransferase system"/>
    <property type="evidence" value="ECO:0007669"/>
    <property type="project" value="UniProtKB-KW"/>
</dbReference>
<dbReference type="CDD" id="cd00215">
    <property type="entry name" value="PTS_IIA_lac"/>
    <property type="match status" value="1"/>
</dbReference>
<dbReference type="GO" id="GO:0046872">
    <property type="term" value="F:metal ion binding"/>
    <property type="evidence" value="ECO:0007669"/>
    <property type="project" value="UniProtKB-KW"/>
</dbReference>
<evidence type="ECO:0000256" key="1">
    <source>
        <dbReference type="ARBA" id="ARBA00022448"/>
    </source>
</evidence>
<evidence type="ECO:0000313" key="9">
    <source>
        <dbReference type="Proteomes" id="UP000094844"/>
    </source>
</evidence>
<gene>
    <name evidence="8" type="ORF">BN1044_01987</name>
</gene>
<dbReference type="PROSITE" id="PS51095">
    <property type="entry name" value="PTS_EIIA_TYPE_3"/>
    <property type="match status" value="1"/>
</dbReference>
<dbReference type="Pfam" id="PF02255">
    <property type="entry name" value="PTS_IIA"/>
    <property type="match status" value="1"/>
</dbReference>
<comment type="cofactor">
    <cofactor evidence="6">
        <name>Mg(2+)</name>
        <dbReference type="ChEBI" id="CHEBI:18420"/>
    </cofactor>
    <text evidence="6">Binds 1 Mg(2+) ion per trimer.</text>
</comment>